<dbReference type="InterPro" id="IPR053157">
    <property type="entry name" value="Sterol_Uptake_Regulator"/>
</dbReference>
<organism evidence="2 3">
    <name type="scientific">Periconia macrospinosa</name>
    <dbReference type="NCBI Taxonomy" id="97972"/>
    <lineage>
        <taxon>Eukaryota</taxon>
        <taxon>Fungi</taxon>
        <taxon>Dikarya</taxon>
        <taxon>Ascomycota</taxon>
        <taxon>Pezizomycotina</taxon>
        <taxon>Dothideomycetes</taxon>
        <taxon>Pleosporomycetidae</taxon>
        <taxon>Pleosporales</taxon>
        <taxon>Massarineae</taxon>
        <taxon>Periconiaceae</taxon>
        <taxon>Periconia</taxon>
    </lineage>
</organism>
<dbReference type="PANTHER" id="PTHR47784">
    <property type="entry name" value="STEROL UPTAKE CONTROL PROTEIN 2"/>
    <property type="match status" value="1"/>
</dbReference>
<keyword evidence="1" id="KW-0732">Signal</keyword>
<sequence length="272" mass="31719">MINIAFEFPFLMQAVLALAALHLSRLDQSLKEDYVRQVEFHHNAALSQFRNEIHNVEEFNFQAVLFFTFVMFPLSWAFRIHPQGDPEYMLDSIIQNINLTRSTRPLVIKFYQPMLHSEIGRLVPRETREIDWEHEPRPAETELIQLRIFSEATQHVYPPDINEAYTKAIQLLEKIFAASSRVGTAHSDSLLKIWAHFITPRFLELLTDRQPGALIIFAHYGVLFCRTRNYWFFEGVAQQILHITDVLVPSESKSWLVWPREQIEAASSPVSV</sequence>
<dbReference type="STRING" id="97972.A0A2V1E0B5"/>
<gene>
    <name evidence="2" type="ORF">DM02DRAFT_589269</name>
</gene>
<accession>A0A2V1E0B5</accession>
<dbReference type="AlphaFoldDB" id="A0A2V1E0B5"/>
<evidence type="ECO:0000256" key="1">
    <source>
        <dbReference type="SAM" id="SignalP"/>
    </source>
</evidence>
<protein>
    <submittedName>
        <fullName evidence="2">Uncharacterized protein</fullName>
    </submittedName>
</protein>
<name>A0A2V1E0B5_9PLEO</name>
<evidence type="ECO:0000313" key="3">
    <source>
        <dbReference type="Proteomes" id="UP000244855"/>
    </source>
</evidence>
<dbReference type="EMBL" id="KZ805341">
    <property type="protein sequence ID" value="PVI02600.1"/>
    <property type="molecule type" value="Genomic_DNA"/>
</dbReference>
<dbReference type="GO" id="GO:0001228">
    <property type="term" value="F:DNA-binding transcription activator activity, RNA polymerase II-specific"/>
    <property type="evidence" value="ECO:0007669"/>
    <property type="project" value="TreeGrafter"/>
</dbReference>
<feature type="signal peptide" evidence="1">
    <location>
        <begin position="1"/>
        <end position="19"/>
    </location>
</feature>
<dbReference type="Proteomes" id="UP000244855">
    <property type="component" value="Unassembled WGS sequence"/>
</dbReference>
<reference evidence="2 3" key="1">
    <citation type="journal article" date="2018" name="Sci. Rep.">
        <title>Comparative genomics provides insights into the lifestyle and reveals functional heterogeneity of dark septate endophytic fungi.</title>
        <authorList>
            <person name="Knapp D.G."/>
            <person name="Nemeth J.B."/>
            <person name="Barry K."/>
            <person name="Hainaut M."/>
            <person name="Henrissat B."/>
            <person name="Johnson J."/>
            <person name="Kuo A."/>
            <person name="Lim J.H.P."/>
            <person name="Lipzen A."/>
            <person name="Nolan M."/>
            <person name="Ohm R.A."/>
            <person name="Tamas L."/>
            <person name="Grigoriev I.V."/>
            <person name="Spatafora J.W."/>
            <person name="Nagy L.G."/>
            <person name="Kovacs G.M."/>
        </authorList>
    </citation>
    <scope>NUCLEOTIDE SEQUENCE [LARGE SCALE GENOMIC DNA]</scope>
    <source>
        <strain evidence="2 3">DSE2036</strain>
    </source>
</reference>
<dbReference type="OrthoDB" id="5386330at2759"/>
<dbReference type="PANTHER" id="PTHR47784:SF4">
    <property type="entry name" value="ZN(II)2CYS6 TRANSCRIPTION FACTOR (EUROFUNG)"/>
    <property type="match status" value="1"/>
</dbReference>
<keyword evidence="3" id="KW-1185">Reference proteome</keyword>
<evidence type="ECO:0000313" key="2">
    <source>
        <dbReference type="EMBL" id="PVI02600.1"/>
    </source>
</evidence>
<proteinExistence type="predicted"/>
<feature type="chain" id="PRO_5015945376" evidence="1">
    <location>
        <begin position="20"/>
        <end position="272"/>
    </location>
</feature>